<proteinExistence type="predicted"/>
<sequence length="142" mass="16905">MLNKNRKTLQILFLIKDFDPIFFEFLIDTIEYTKKKLTFTKEKSLKDSHIDIILVFISCNIFSTKQLNIQLQNETTFDKTKDNLLHTLNKSKQRVTAKTFKKNLGQQLQKRFFFNIIETKYNEVISSQILIYIETLKGFNLI</sequence>
<geneLocation type="plastid" evidence="1"/>
<evidence type="ECO:0000313" key="1">
    <source>
        <dbReference type="EMBL" id="QWK43905.1"/>
    </source>
</evidence>
<organism evidence="1">
    <name type="scientific">Costaria costata</name>
    <name type="common">Five-ribbed kelp</name>
    <name type="synonym">Laminaria costata</name>
    <dbReference type="NCBI Taxonomy" id="2872"/>
    <lineage>
        <taxon>Eukaryota</taxon>
        <taxon>Sar</taxon>
        <taxon>Stramenopiles</taxon>
        <taxon>Ochrophyta</taxon>
        <taxon>PX clade</taxon>
        <taxon>Phaeophyceae</taxon>
        <taxon>Laminariales</taxon>
        <taxon>Costaria</taxon>
    </lineage>
</organism>
<protein>
    <submittedName>
        <fullName evidence="1">Uncharacterized protein</fullName>
    </submittedName>
</protein>
<reference evidence="1" key="1">
    <citation type="journal article" date="2021" name="Genome Biol. Evol.">
        <title>Genomic rearrangements and sequence evolution across brown algal organelles.</title>
        <authorList>
            <person name="Starko S."/>
            <person name="Bringloe T.T."/>
            <person name="Gomez M.S."/>
            <person name="Darby H."/>
            <person name="Graham S.W."/>
            <person name="Martone P.T."/>
        </authorList>
    </citation>
    <scope>NUCLEOTIDE SEQUENCE</scope>
</reference>
<accession>A0A8F0JZW0</accession>
<name>A0A8F0JZW0_COSCS</name>
<dbReference type="EMBL" id="MZ156042">
    <property type="protein sequence ID" value="QWK43905.1"/>
    <property type="molecule type" value="Genomic_DNA"/>
</dbReference>
<keyword evidence="1" id="KW-0934">Plastid</keyword>
<dbReference type="AlphaFoldDB" id="A0A8F0JZW0"/>
<gene>
    <name evidence="1" type="primary">orf142</name>
</gene>